<dbReference type="Proteomes" id="UP001358193">
    <property type="component" value="Segment"/>
</dbReference>
<organism evidence="1 2">
    <name type="scientific">phage Lak_Megaphage_Sonny</name>
    <dbReference type="NCBI Taxonomy" id="3109229"/>
    <lineage>
        <taxon>Viruses</taxon>
        <taxon>Duplodnaviria</taxon>
        <taxon>Heunggongvirae</taxon>
        <taxon>Uroviricota</taxon>
        <taxon>Caudoviricetes</taxon>
        <taxon>Caudoviricetes code 15 clade</taxon>
    </lineage>
</organism>
<dbReference type="EMBL" id="OR769223">
    <property type="protein sequence ID" value="WQJ53682.1"/>
    <property type="molecule type" value="Genomic_DNA"/>
</dbReference>
<proteinExistence type="predicted"/>
<evidence type="ECO:0000313" key="1">
    <source>
        <dbReference type="EMBL" id="WQJ53682.1"/>
    </source>
</evidence>
<accession>A0ABZ0Z642</accession>
<keyword evidence="2" id="KW-1185">Reference proteome</keyword>
<name>A0ABZ0Z642_9CAUD</name>
<reference evidence="1 2" key="1">
    <citation type="submission" date="2023-11" db="EMBL/GenBank/DDBJ databases">
        <authorList>
            <person name="Cook R."/>
            <person name="Crisci M."/>
            <person name="Pye H."/>
            <person name="Adriaenssens E."/>
            <person name="Santini J."/>
        </authorList>
    </citation>
    <scope>NUCLEOTIDE SEQUENCE [LARGE SCALE GENOMIC DNA]</scope>
    <source>
        <strain evidence="1">Lak_Megaphage_Sonny</strain>
    </source>
</reference>
<sequence>MTEFFLNQKSREIVFLRIAIEDALASVKAFNITNKKAVDNFMAEVIRQAQQFNNEHNPFYNKAASFIKGKFSSYEINSSTDLVNALVKNRQGMRKQMHLQLLYTRTKKIKDNTVVKVKKYTSDKGLDIERTIAMRSQFGGYQVLFYPFNGTLGKATAHQLNQLKLDYHYTTGCPYYQARPILLSTWQNLDEEHQNASSC</sequence>
<protein>
    <submittedName>
        <fullName evidence="1">Uncharacterized protein</fullName>
    </submittedName>
</protein>
<evidence type="ECO:0000313" key="2">
    <source>
        <dbReference type="Proteomes" id="UP001358193"/>
    </source>
</evidence>